<dbReference type="InterPro" id="IPR016181">
    <property type="entry name" value="Acyl_CoA_acyltransferase"/>
</dbReference>
<proteinExistence type="predicted"/>
<dbReference type="RefSeq" id="WP_344083002.1">
    <property type="nucleotide sequence ID" value="NZ_BAAALS010000017.1"/>
</dbReference>
<sequence>MSPDRVLRPATDADRDAVLDWRNHPQVRRASLTWHEIGPAEHAAWWAAVRADPTRRLMIYERRGTPAGVVTFADLDADVAVWGFYLDVASLEAAGDLLPAWLELERAAVDFAFDELGVGALGGETLAWNTPVIALHRRFGFEVTSTCAVDVDGMPEEVVWMRKGRS</sequence>
<reference evidence="2 3" key="1">
    <citation type="journal article" date="2019" name="Int. J. Syst. Evol. Microbiol.">
        <title>The Global Catalogue of Microorganisms (GCM) 10K type strain sequencing project: providing services to taxonomists for standard genome sequencing and annotation.</title>
        <authorList>
            <consortium name="The Broad Institute Genomics Platform"/>
            <consortium name="The Broad Institute Genome Sequencing Center for Infectious Disease"/>
            <person name="Wu L."/>
            <person name="Ma J."/>
        </authorList>
    </citation>
    <scope>NUCLEOTIDE SEQUENCE [LARGE SCALE GENOMIC DNA]</scope>
    <source>
        <strain evidence="2 3">JCM 13249</strain>
    </source>
</reference>
<dbReference type="SUPFAM" id="SSF55729">
    <property type="entry name" value="Acyl-CoA N-acyltransferases (Nat)"/>
    <property type="match status" value="1"/>
</dbReference>
<accession>A0ABN2KQX1</accession>
<name>A0ABN2KQX1_9ACTN</name>
<dbReference type="InterPro" id="IPR000182">
    <property type="entry name" value="GNAT_dom"/>
</dbReference>
<evidence type="ECO:0000313" key="3">
    <source>
        <dbReference type="Proteomes" id="UP001500655"/>
    </source>
</evidence>
<protein>
    <recommendedName>
        <fullName evidence="1">N-acetyltransferase domain-containing protein</fullName>
    </recommendedName>
</protein>
<comment type="caution">
    <text evidence="2">The sequence shown here is derived from an EMBL/GenBank/DDBJ whole genome shotgun (WGS) entry which is preliminary data.</text>
</comment>
<dbReference type="Gene3D" id="3.40.630.30">
    <property type="match status" value="1"/>
</dbReference>
<evidence type="ECO:0000259" key="1">
    <source>
        <dbReference type="PROSITE" id="PS51186"/>
    </source>
</evidence>
<organism evidence="2 3">
    <name type="scientific">Luedemannella helvata</name>
    <dbReference type="NCBI Taxonomy" id="349315"/>
    <lineage>
        <taxon>Bacteria</taxon>
        <taxon>Bacillati</taxon>
        <taxon>Actinomycetota</taxon>
        <taxon>Actinomycetes</taxon>
        <taxon>Micromonosporales</taxon>
        <taxon>Micromonosporaceae</taxon>
        <taxon>Luedemannella</taxon>
    </lineage>
</organism>
<dbReference type="Proteomes" id="UP001500655">
    <property type="component" value="Unassembled WGS sequence"/>
</dbReference>
<dbReference type="PROSITE" id="PS51186">
    <property type="entry name" value="GNAT"/>
    <property type="match status" value="1"/>
</dbReference>
<evidence type="ECO:0000313" key="2">
    <source>
        <dbReference type="EMBL" id="GAA1761431.1"/>
    </source>
</evidence>
<dbReference type="EMBL" id="BAAALS010000017">
    <property type="protein sequence ID" value="GAA1761431.1"/>
    <property type="molecule type" value="Genomic_DNA"/>
</dbReference>
<keyword evidence="3" id="KW-1185">Reference proteome</keyword>
<gene>
    <name evidence="2" type="ORF">GCM10009681_35740</name>
</gene>
<feature type="domain" description="N-acetyltransferase" evidence="1">
    <location>
        <begin position="5"/>
        <end position="166"/>
    </location>
</feature>
<dbReference type="Pfam" id="PF13302">
    <property type="entry name" value="Acetyltransf_3"/>
    <property type="match status" value="1"/>
</dbReference>